<protein>
    <submittedName>
        <fullName evidence="3">Helix-turn-helix domain-containing protein</fullName>
    </submittedName>
</protein>
<evidence type="ECO:0000259" key="2">
    <source>
        <dbReference type="PROSITE" id="PS50994"/>
    </source>
</evidence>
<evidence type="ECO:0000313" key="3">
    <source>
        <dbReference type="EMBL" id="SEH53691.1"/>
    </source>
</evidence>
<dbReference type="GO" id="GO:0015074">
    <property type="term" value="P:DNA integration"/>
    <property type="evidence" value="ECO:0007669"/>
    <property type="project" value="InterPro"/>
</dbReference>
<reference evidence="4" key="1">
    <citation type="submission" date="2016-10" db="EMBL/GenBank/DDBJ databases">
        <authorList>
            <person name="Varghese N."/>
            <person name="Submissions S."/>
        </authorList>
    </citation>
    <scope>NUCLEOTIDE SEQUENCE [LARGE SCALE GENOMIC DNA]</scope>
    <source>
        <strain evidence="4">DSM 45405</strain>
    </source>
</reference>
<feature type="compositionally biased region" description="Low complexity" evidence="1">
    <location>
        <begin position="507"/>
        <end position="516"/>
    </location>
</feature>
<dbReference type="InterPro" id="IPR012337">
    <property type="entry name" value="RNaseH-like_sf"/>
</dbReference>
<dbReference type="InterPro" id="IPR036397">
    <property type="entry name" value="RNaseH_sf"/>
</dbReference>
<organism evidence="3 4">
    <name type="scientific">Mycolicibacterium rutilum</name>
    <name type="common">Mycobacterium rutilum</name>
    <dbReference type="NCBI Taxonomy" id="370526"/>
    <lineage>
        <taxon>Bacteria</taxon>
        <taxon>Bacillati</taxon>
        <taxon>Actinomycetota</taxon>
        <taxon>Actinomycetes</taxon>
        <taxon>Mycobacteriales</taxon>
        <taxon>Mycobacteriaceae</taxon>
        <taxon>Mycolicibacterium</taxon>
    </lineage>
</organism>
<dbReference type="PANTHER" id="PTHR35004">
    <property type="entry name" value="TRANSPOSASE RV3428C-RELATED"/>
    <property type="match status" value="1"/>
</dbReference>
<feature type="domain" description="Integrase catalytic" evidence="2">
    <location>
        <begin position="229"/>
        <end position="454"/>
    </location>
</feature>
<feature type="region of interest" description="Disordered" evidence="1">
    <location>
        <begin position="507"/>
        <end position="534"/>
    </location>
</feature>
<dbReference type="STRING" id="370526.SAMN04489835_1138"/>
<gene>
    <name evidence="3" type="ORF">SAMN04489835_1138</name>
</gene>
<dbReference type="InterPro" id="IPR055247">
    <property type="entry name" value="InsJ-like_HTH"/>
</dbReference>
<sequence length="582" mass="62894">MSVTTGTKLWMDGDIWTVHQFDGGDAVLVSGDRLIRVSTAHLARHAQPVDTAQLDRPDSDPVPVVLSSLPAEVLRELEAKAAHMRRLSEPVTGAREATERIAATAAELGVSEKTVRRWKAAYDAAGVAGLVDARLRRGIRSAVDPLWDEACLAELRRHTDRSTPTKGAIIAAVARRVEAEHGPAVVPIPSRATAYRRVDELARGKYSFGSAKARRSVDNRAPGPFGRLHGTRPGEYVVLDSTPLDVFAMEPVTLRWVGVELTVAMDLFDRCVLGLRLSPVSTKSIDVANVLYQCVTTHSQPDHGWPFHGVPKMVLIGGENPPATAGAPAVVPETIVVDHGRPFLSAHILGACNRLGITVQPAIPNKPTDKPTVERFFRTLRESLLQYLPAYKGPDVYSRGKDVEGQAFYYVSELEQIIREWVATVYHRTKHSGLCVPELPGVGLAPMEMFEIGIAKAGGLLLPSNPDLAFEFLDVRWRTIQHYGVEVDGLRYDGAALNRSATAAAAPPTAVSAPASGRSSSTFTMSAMPGSRTPTPGAGIVWIGSMPPRCTSRSARTRWTTSNSCVCAATGMSTRLKRSTIC</sequence>
<dbReference type="GO" id="GO:0003676">
    <property type="term" value="F:nucleic acid binding"/>
    <property type="evidence" value="ECO:0007669"/>
    <property type="project" value="InterPro"/>
</dbReference>
<dbReference type="AlphaFoldDB" id="A0A1H6IW62"/>
<proteinExistence type="predicted"/>
<dbReference type="PANTHER" id="PTHR35004:SF6">
    <property type="entry name" value="TRANSPOSASE"/>
    <property type="match status" value="1"/>
</dbReference>
<dbReference type="Pfam" id="PF13518">
    <property type="entry name" value="HTH_28"/>
    <property type="match status" value="1"/>
</dbReference>
<dbReference type="InterPro" id="IPR001584">
    <property type="entry name" value="Integrase_cat-core"/>
</dbReference>
<name>A0A1H6IW62_MYCRU</name>
<accession>A0A1H6IW62</accession>
<dbReference type="EMBL" id="LT629971">
    <property type="protein sequence ID" value="SEH53691.1"/>
    <property type="molecule type" value="Genomic_DNA"/>
</dbReference>
<dbReference type="SUPFAM" id="SSF53098">
    <property type="entry name" value="Ribonuclease H-like"/>
    <property type="match status" value="1"/>
</dbReference>
<dbReference type="PROSITE" id="PS50994">
    <property type="entry name" value="INTEGRASE"/>
    <property type="match status" value="1"/>
</dbReference>
<keyword evidence="4" id="KW-1185">Reference proteome</keyword>
<dbReference type="Proteomes" id="UP000182915">
    <property type="component" value="Chromosome I"/>
</dbReference>
<evidence type="ECO:0000256" key="1">
    <source>
        <dbReference type="SAM" id="MobiDB-lite"/>
    </source>
</evidence>
<evidence type="ECO:0000313" key="4">
    <source>
        <dbReference type="Proteomes" id="UP000182915"/>
    </source>
</evidence>
<dbReference type="Gene3D" id="3.30.420.10">
    <property type="entry name" value="Ribonuclease H-like superfamily/Ribonuclease H"/>
    <property type="match status" value="1"/>
</dbReference>